<evidence type="ECO:0000313" key="3">
    <source>
        <dbReference type="EMBL" id="ABW29469.1"/>
    </source>
</evidence>
<dbReference type="InterPro" id="IPR002938">
    <property type="entry name" value="FAD-bd"/>
</dbReference>
<dbReference type="eggNOG" id="COG0654">
    <property type="taxonomic scope" value="Bacteria"/>
</dbReference>
<dbReference type="PANTHER" id="PTHR43747">
    <property type="entry name" value="FAD-BINDING PROTEIN"/>
    <property type="match status" value="1"/>
</dbReference>
<dbReference type="PRINTS" id="PR00420">
    <property type="entry name" value="RNGMNOXGNASE"/>
</dbReference>
<dbReference type="PANTHER" id="PTHR43747:SF1">
    <property type="entry name" value="SLR1998 PROTEIN"/>
    <property type="match status" value="1"/>
</dbReference>
<evidence type="ECO:0000259" key="2">
    <source>
        <dbReference type="Pfam" id="PF01494"/>
    </source>
</evidence>
<dbReference type="Pfam" id="PF01494">
    <property type="entry name" value="FAD_binding_3"/>
    <property type="match status" value="1"/>
</dbReference>
<dbReference type="OrthoDB" id="9806565at2"/>
<dbReference type="KEGG" id="amr:AM1_4492"/>
<protein>
    <submittedName>
        <fullName evidence="3">FAD dependent oxidoreductase, putative</fullName>
    </submittedName>
</protein>
<sequence>MAPLSKTNVVVIGGGPGGTATAIRCAQHGLQVTLIEGAEVSRPHTSETLHPEIEPLLKKLGVRDQVLTANFPQCPGRWIALQGERQFYGFGENKHGPKLGFQVKRSQFDTLLLEQAKAMGVKVLQPCRAIEPLVSRGQVQGLITTAGGIEATYVVDATGRHQWLARKLKLNTTPYSPSLQVEYGYRIGHCPEQDYSPLIASAPGGWVSVAKVQPLRYQWTRLKWFQPSDTPWYPPHLAELLPSDTTHVMDMTWHLINPAAGPGYFLVGDAAAVLDPISSQGVLNAIASGMMAAHLINQQFQQAKLPLSIADRYATWFRTNFYQDLMALQQLYTPILSKVTA</sequence>
<dbReference type="HOGENOM" id="CLU_024648_4_0_3"/>
<evidence type="ECO:0000256" key="1">
    <source>
        <dbReference type="ARBA" id="ARBA00038396"/>
    </source>
</evidence>
<reference evidence="3 4" key="1">
    <citation type="journal article" date="2008" name="Proc. Natl. Acad. Sci. U.S.A.">
        <title>Niche adaptation and genome expansion in the chlorophyll d-producing cyanobacterium Acaryochloris marina.</title>
        <authorList>
            <person name="Swingley W.D."/>
            <person name="Chen M."/>
            <person name="Cheung P.C."/>
            <person name="Conrad A.L."/>
            <person name="Dejesa L.C."/>
            <person name="Hao J."/>
            <person name="Honchak B.M."/>
            <person name="Karbach L.E."/>
            <person name="Kurdoglu A."/>
            <person name="Lahiri S."/>
            <person name="Mastrian S.D."/>
            <person name="Miyashita H."/>
            <person name="Page L."/>
            <person name="Ramakrishna P."/>
            <person name="Satoh S."/>
            <person name="Sattley W.M."/>
            <person name="Shimada Y."/>
            <person name="Taylor H.L."/>
            <person name="Tomo T."/>
            <person name="Tsuchiya T."/>
            <person name="Wang Z.T."/>
            <person name="Raymond J."/>
            <person name="Mimuro M."/>
            <person name="Blankenship R.E."/>
            <person name="Touchman J.W."/>
        </authorList>
    </citation>
    <scope>NUCLEOTIDE SEQUENCE [LARGE SCALE GENOMIC DNA]</scope>
    <source>
        <strain evidence="4">MBIC 11017</strain>
    </source>
</reference>
<dbReference type="AlphaFoldDB" id="B0CG22"/>
<dbReference type="InterPro" id="IPR036188">
    <property type="entry name" value="FAD/NAD-bd_sf"/>
</dbReference>
<dbReference type="RefSeq" id="WP_012164784.1">
    <property type="nucleotide sequence ID" value="NC_009925.1"/>
</dbReference>
<organism evidence="3 4">
    <name type="scientific">Acaryochloris marina (strain MBIC 11017)</name>
    <dbReference type="NCBI Taxonomy" id="329726"/>
    <lineage>
        <taxon>Bacteria</taxon>
        <taxon>Bacillati</taxon>
        <taxon>Cyanobacteriota</taxon>
        <taxon>Cyanophyceae</taxon>
        <taxon>Acaryochloridales</taxon>
        <taxon>Acaryochloridaceae</taxon>
        <taxon>Acaryochloris</taxon>
    </lineage>
</organism>
<comment type="similarity">
    <text evidence="1">Belongs to the flavin-dependent halogenase family. Bacterial tryptophan halogenase subfamily.</text>
</comment>
<dbReference type="InterPro" id="IPR050816">
    <property type="entry name" value="Flavin-dep_Halogenase_NPB"/>
</dbReference>
<dbReference type="EMBL" id="CP000828">
    <property type="protein sequence ID" value="ABW29469.1"/>
    <property type="molecule type" value="Genomic_DNA"/>
</dbReference>
<dbReference type="Gene3D" id="3.30.9.100">
    <property type="match status" value="1"/>
</dbReference>
<gene>
    <name evidence="3" type="ordered locus">AM1_4492</name>
</gene>
<name>B0CG22_ACAM1</name>
<dbReference type="STRING" id="329726.AM1_4492"/>
<dbReference type="Gene3D" id="3.50.50.60">
    <property type="entry name" value="FAD/NAD(P)-binding domain"/>
    <property type="match status" value="1"/>
</dbReference>
<feature type="domain" description="FAD-binding" evidence="2">
    <location>
        <begin position="6"/>
        <end position="171"/>
    </location>
</feature>
<evidence type="ECO:0000313" key="4">
    <source>
        <dbReference type="Proteomes" id="UP000000268"/>
    </source>
</evidence>
<keyword evidence="4" id="KW-1185">Reference proteome</keyword>
<dbReference type="Proteomes" id="UP000000268">
    <property type="component" value="Chromosome"/>
</dbReference>
<proteinExistence type="inferred from homology"/>
<dbReference type="GO" id="GO:0071949">
    <property type="term" value="F:FAD binding"/>
    <property type="evidence" value="ECO:0007669"/>
    <property type="project" value="InterPro"/>
</dbReference>
<dbReference type="SUPFAM" id="SSF51905">
    <property type="entry name" value="FAD/NAD(P)-binding domain"/>
    <property type="match status" value="1"/>
</dbReference>
<accession>B0CG22</accession>